<evidence type="ECO:0000256" key="7">
    <source>
        <dbReference type="ARBA" id="ARBA00023136"/>
    </source>
</evidence>
<keyword evidence="7" id="KW-0472">Membrane</keyword>
<evidence type="ECO:0000256" key="6">
    <source>
        <dbReference type="ARBA" id="ARBA00023128"/>
    </source>
</evidence>
<dbReference type="InterPro" id="IPR039993">
    <property type="entry name" value="NDUFB10"/>
</dbReference>
<accession>A0AAV0ALL1</accession>
<keyword evidence="5" id="KW-0249">Electron transport</keyword>
<evidence type="ECO:0000313" key="8">
    <source>
        <dbReference type="EMBL" id="CAH7667986.1"/>
    </source>
</evidence>
<evidence type="ECO:0000313" key="9">
    <source>
        <dbReference type="Proteomes" id="UP001153365"/>
    </source>
</evidence>
<evidence type="ECO:0000256" key="5">
    <source>
        <dbReference type="ARBA" id="ARBA00022982"/>
    </source>
</evidence>
<evidence type="ECO:0008006" key="10">
    <source>
        <dbReference type="Google" id="ProtNLM"/>
    </source>
</evidence>
<feature type="non-terminal residue" evidence="8">
    <location>
        <position position="1"/>
    </location>
</feature>
<dbReference type="EMBL" id="CALTRL010000414">
    <property type="protein sequence ID" value="CAH7667986.1"/>
    <property type="molecule type" value="Genomic_DNA"/>
</dbReference>
<dbReference type="Proteomes" id="UP001153365">
    <property type="component" value="Unassembled WGS sequence"/>
</dbReference>
<gene>
    <name evidence="8" type="ORF">PPACK8108_LOCUS2444</name>
</gene>
<sequence>IQEEREKIIRDDWVRVMKHKINREKLSECYKTEGVNSYEQCAKLAQTVLDQIPDGRV</sequence>
<feature type="non-terminal residue" evidence="8">
    <location>
        <position position="57"/>
    </location>
</feature>
<proteinExistence type="predicted"/>
<evidence type="ECO:0000256" key="2">
    <source>
        <dbReference type="ARBA" id="ARBA00022448"/>
    </source>
</evidence>
<name>A0AAV0ALL1_PHAPC</name>
<keyword evidence="2" id="KW-0813">Transport</keyword>
<evidence type="ECO:0000256" key="3">
    <source>
        <dbReference type="ARBA" id="ARBA00022660"/>
    </source>
</evidence>
<dbReference type="GO" id="GO:0005743">
    <property type="term" value="C:mitochondrial inner membrane"/>
    <property type="evidence" value="ECO:0007669"/>
    <property type="project" value="UniProtKB-SubCell"/>
</dbReference>
<comment type="caution">
    <text evidence="8">The sequence shown here is derived from an EMBL/GenBank/DDBJ whole genome shotgun (WGS) entry which is preliminary data.</text>
</comment>
<evidence type="ECO:0000256" key="1">
    <source>
        <dbReference type="ARBA" id="ARBA00004443"/>
    </source>
</evidence>
<evidence type="ECO:0000256" key="4">
    <source>
        <dbReference type="ARBA" id="ARBA00022792"/>
    </source>
</evidence>
<organism evidence="8 9">
    <name type="scientific">Phakopsora pachyrhizi</name>
    <name type="common">Asian soybean rust disease fungus</name>
    <dbReference type="NCBI Taxonomy" id="170000"/>
    <lineage>
        <taxon>Eukaryota</taxon>
        <taxon>Fungi</taxon>
        <taxon>Dikarya</taxon>
        <taxon>Basidiomycota</taxon>
        <taxon>Pucciniomycotina</taxon>
        <taxon>Pucciniomycetes</taxon>
        <taxon>Pucciniales</taxon>
        <taxon>Phakopsoraceae</taxon>
        <taxon>Phakopsora</taxon>
    </lineage>
</organism>
<keyword evidence="9" id="KW-1185">Reference proteome</keyword>
<dbReference type="PANTHER" id="PTHR13094">
    <property type="entry name" value="NADH-UBIQUINONE OXIDOREDUCTASE PDSW SUBUNIT"/>
    <property type="match status" value="1"/>
</dbReference>
<protein>
    <recommendedName>
        <fullName evidence="10">NADH-ubiquinone oxidoreductase 12 kDa subunit</fullName>
    </recommendedName>
</protein>
<dbReference type="PANTHER" id="PTHR13094:SF1">
    <property type="entry name" value="NADH DEHYDROGENASE [UBIQUINONE] 1 BETA SUBCOMPLEX SUBUNIT 10"/>
    <property type="match status" value="1"/>
</dbReference>
<reference evidence="8" key="1">
    <citation type="submission" date="2022-06" db="EMBL/GenBank/DDBJ databases">
        <authorList>
            <consortium name="SYNGENTA / RWTH Aachen University"/>
        </authorList>
    </citation>
    <scope>NUCLEOTIDE SEQUENCE</scope>
</reference>
<comment type="subcellular location">
    <subcellularLocation>
        <location evidence="1">Mitochondrion inner membrane</location>
        <topology evidence="1">Peripheral membrane protein</topology>
        <orientation evidence="1">Matrix side</orientation>
    </subcellularLocation>
</comment>
<keyword evidence="6" id="KW-0496">Mitochondrion</keyword>
<dbReference type="AlphaFoldDB" id="A0AAV0ALL1"/>
<keyword evidence="4" id="KW-0999">Mitochondrion inner membrane</keyword>
<keyword evidence="3" id="KW-0679">Respiratory chain</keyword>